<name>A0A9D2HC88_9BACT</name>
<accession>A0A9D2HC88</accession>
<dbReference type="EMBL" id="DXAN01000003">
    <property type="protein sequence ID" value="HJA07824.1"/>
    <property type="molecule type" value="Genomic_DNA"/>
</dbReference>
<evidence type="ECO:0000259" key="1">
    <source>
        <dbReference type="Pfam" id="PF14361"/>
    </source>
</evidence>
<gene>
    <name evidence="2" type="ORF">H9962_01335</name>
</gene>
<reference evidence="2" key="2">
    <citation type="submission" date="2021-04" db="EMBL/GenBank/DDBJ databases">
        <authorList>
            <person name="Gilroy R."/>
        </authorList>
    </citation>
    <scope>NUCLEOTIDE SEQUENCE</scope>
    <source>
        <strain evidence="2">CHK186-16707</strain>
    </source>
</reference>
<reference evidence="2" key="1">
    <citation type="journal article" date="2021" name="PeerJ">
        <title>Extensive microbial diversity within the chicken gut microbiome revealed by metagenomics and culture.</title>
        <authorList>
            <person name="Gilroy R."/>
            <person name="Ravi A."/>
            <person name="Getino M."/>
            <person name="Pursley I."/>
            <person name="Horton D.L."/>
            <person name="Alikhan N.F."/>
            <person name="Baker D."/>
            <person name="Gharbi K."/>
            <person name="Hall N."/>
            <person name="Watson M."/>
            <person name="Adriaenssens E.M."/>
            <person name="Foster-Nyarko E."/>
            <person name="Jarju S."/>
            <person name="Secka A."/>
            <person name="Antonio M."/>
            <person name="Oren A."/>
            <person name="Chaudhuri R.R."/>
            <person name="La Ragione R."/>
            <person name="Hildebrand F."/>
            <person name="Pallen M.J."/>
        </authorList>
    </citation>
    <scope>NUCLEOTIDE SEQUENCE</scope>
    <source>
        <strain evidence="2">CHK186-16707</strain>
    </source>
</reference>
<comment type="caution">
    <text evidence="2">The sequence shown here is derived from an EMBL/GenBank/DDBJ whole genome shotgun (WGS) entry which is preliminary data.</text>
</comment>
<proteinExistence type="predicted"/>
<sequence length="186" mass="20460">MNITELCNERRATLLPRWTELFFAAYPLDGPGFLRTQTDPFANPVGRIVRESLPVLYDAAAGNDVEPDAVHAALADLMRLRAVQDMPPAKAVGPVFLLKTLLREAVLPEFVRQDAGGGNTVARLNEYLAVESRVDSLGLMALDLYAGDREKVFNLRVEEIKRSQSQVVRWATLRQGAADGAGSPDR</sequence>
<dbReference type="Pfam" id="PF14361">
    <property type="entry name" value="RsbRD_N"/>
    <property type="match status" value="1"/>
</dbReference>
<dbReference type="Proteomes" id="UP000824225">
    <property type="component" value="Unassembled WGS sequence"/>
</dbReference>
<evidence type="ECO:0000313" key="2">
    <source>
        <dbReference type="EMBL" id="HJA07824.1"/>
    </source>
</evidence>
<protein>
    <submittedName>
        <fullName evidence="2">RsbRD N-terminal domain-containing protein</fullName>
    </submittedName>
</protein>
<dbReference type="AlphaFoldDB" id="A0A9D2HC88"/>
<feature type="domain" description="RsbT co-antagonist protein RsbRD N-terminal" evidence="1">
    <location>
        <begin position="13"/>
        <end position="156"/>
    </location>
</feature>
<organism evidence="2 3">
    <name type="scientific">Candidatus Mailhella merdigallinarum</name>
    <dbReference type="NCBI Taxonomy" id="2838658"/>
    <lineage>
        <taxon>Bacteria</taxon>
        <taxon>Pseudomonadati</taxon>
        <taxon>Thermodesulfobacteriota</taxon>
        <taxon>Desulfovibrionia</taxon>
        <taxon>Desulfovibrionales</taxon>
        <taxon>Desulfovibrionaceae</taxon>
        <taxon>Mailhella</taxon>
    </lineage>
</organism>
<dbReference type="InterPro" id="IPR025751">
    <property type="entry name" value="RsbRD_N_dom"/>
</dbReference>
<evidence type="ECO:0000313" key="3">
    <source>
        <dbReference type="Proteomes" id="UP000824225"/>
    </source>
</evidence>